<evidence type="ECO:0000313" key="3">
    <source>
        <dbReference type="Proteomes" id="UP000766486"/>
    </source>
</evidence>
<protein>
    <recommendedName>
        <fullName evidence="1">Amidase domain-containing protein</fullName>
    </recommendedName>
</protein>
<accession>A0ABY6V3A2</accession>
<dbReference type="PANTHER" id="PTHR11895">
    <property type="entry name" value="TRANSAMIDASE"/>
    <property type="match status" value="1"/>
</dbReference>
<dbReference type="SUPFAM" id="SSF75304">
    <property type="entry name" value="Amidase signature (AS) enzymes"/>
    <property type="match status" value="1"/>
</dbReference>
<evidence type="ECO:0000259" key="1">
    <source>
        <dbReference type="Pfam" id="PF01425"/>
    </source>
</evidence>
<feature type="domain" description="Amidase" evidence="1">
    <location>
        <begin position="101"/>
        <end position="516"/>
    </location>
</feature>
<name>A0ABY6V3A2_BIOOC</name>
<evidence type="ECO:0000313" key="2">
    <source>
        <dbReference type="EMBL" id="VUC38186.1"/>
    </source>
</evidence>
<dbReference type="InterPro" id="IPR023631">
    <property type="entry name" value="Amidase_dom"/>
</dbReference>
<organism evidence="2 3">
    <name type="scientific">Bionectria ochroleuca</name>
    <name type="common">Gliocladium roseum</name>
    <dbReference type="NCBI Taxonomy" id="29856"/>
    <lineage>
        <taxon>Eukaryota</taxon>
        <taxon>Fungi</taxon>
        <taxon>Dikarya</taxon>
        <taxon>Ascomycota</taxon>
        <taxon>Pezizomycotina</taxon>
        <taxon>Sordariomycetes</taxon>
        <taxon>Hypocreomycetidae</taxon>
        <taxon>Hypocreales</taxon>
        <taxon>Bionectriaceae</taxon>
        <taxon>Clonostachys</taxon>
    </lineage>
</organism>
<gene>
    <name evidence="2" type="ORF">CLO192961_LOCUS495318</name>
</gene>
<proteinExistence type="predicted"/>
<dbReference type="InterPro" id="IPR000120">
    <property type="entry name" value="Amidase"/>
</dbReference>
<reference evidence="2 3" key="1">
    <citation type="submission" date="2019-06" db="EMBL/GenBank/DDBJ databases">
        <authorList>
            <person name="Broberg M."/>
        </authorList>
    </citation>
    <scope>NUCLEOTIDE SEQUENCE [LARGE SCALE GENOMIC DNA]</scope>
</reference>
<dbReference type="EMBL" id="CABFNS010001130">
    <property type="protein sequence ID" value="VUC38186.1"/>
    <property type="molecule type" value="Genomic_DNA"/>
</dbReference>
<dbReference type="Proteomes" id="UP000766486">
    <property type="component" value="Unassembled WGS sequence"/>
</dbReference>
<comment type="caution">
    <text evidence="2">The sequence shown here is derived from an EMBL/GenBank/DDBJ whole genome shotgun (WGS) entry which is preliminary data.</text>
</comment>
<dbReference type="InterPro" id="IPR036928">
    <property type="entry name" value="AS_sf"/>
</dbReference>
<sequence>MSVVPSALSADNPVRESDVHDAAAKLGFRVREDEADAFRTLLAAAHDTFKELSKLEEFQPPCHPERSACGDVRPGTVDEDLGSPWAYRFKLGPLTSATTTSSTAAKGGNLLAGKNIVLKDNICVAGIPQSNGTNAVPPWIPQMDATIVTRILEAGGRIVGTATCEALSCATVSNTAAVGPIFNPWAKGYSAGGSSSGVAALVGSQKPFDDNGTPMKVDMGLGADQGGSIRVPAAFCGLVGLKATFGLIPYTGVISCEPVLDHVGPICTSVLDTALLLEAIAGKDGLDDRQMDAHAKGEIYYSSNLREWYKKAMSPPGAKPLAGMRLAVISEAIHAPFVDEAMKKEVAEVSKQLESLGASVVEVSIPFHETARSLWMGVCRQSLTSVALGNPHGRRSYYPPGFQAAILPWTQDKWDNLPPGMRNELINGVYEREKYPNLYQKCMNLTLKVTQEYENVFKDFDALVLPSVPWTAPKLFDRETATSMDQISSTFGQTLNTMQFNLTGHPAISIPTGLAKDMTGSSSSRG</sequence>
<dbReference type="Pfam" id="PF01425">
    <property type="entry name" value="Amidase"/>
    <property type="match status" value="1"/>
</dbReference>
<keyword evidence="3" id="KW-1185">Reference proteome</keyword>
<dbReference type="Gene3D" id="3.90.1300.10">
    <property type="entry name" value="Amidase signature (AS) domain"/>
    <property type="match status" value="1"/>
</dbReference>
<dbReference type="PANTHER" id="PTHR11895:SF170">
    <property type="entry name" value="AMIDASE"/>
    <property type="match status" value="1"/>
</dbReference>